<protein>
    <recommendedName>
        <fullName evidence="3">Stage III sporulation protein AG</fullName>
    </recommendedName>
</protein>
<name>A0A810Q557_9FIRM</name>
<organism evidence="1 2">
    <name type="scientific">Vescimonas coprocola</name>
    <dbReference type="NCBI Taxonomy" id="2714355"/>
    <lineage>
        <taxon>Bacteria</taxon>
        <taxon>Bacillati</taxon>
        <taxon>Bacillota</taxon>
        <taxon>Clostridia</taxon>
        <taxon>Eubacteriales</taxon>
        <taxon>Oscillospiraceae</taxon>
        <taxon>Vescimonas</taxon>
    </lineage>
</organism>
<sequence>MDREKLRDIFRKYRAVGLVLLAGLLLLLLPTGKSSGQERQTSDDTQLYSLEETEQRMAQLLGKMSGVGRVQVMLTLKTGPTLQLAQDMDLEQEEGSLRQRSQPVTVNRGSGWQEALVTRQDYPVYQGAVVVCQGAGSSAVRLAVTEAVAALTALSTEKITVVQWEQ</sequence>
<dbReference type="Proteomes" id="UP000681035">
    <property type="component" value="Chromosome"/>
</dbReference>
<dbReference type="RefSeq" id="WP_213541497.1">
    <property type="nucleotide sequence ID" value="NZ_AP023418.1"/>
</dbReference>
<gene>
    <name evidence="1" type="ORF">MM50RIKEN_03340</name>
</gene>
<evidence type="ECO:0000313" key="2">
    <source>
        <dbReference type="Proteomes" id="UP000681035"/>
    </source>
</evidence>
<evidence type="ECO:0000313" key="1">
    <source>
        <dbReference type="EMBL" id="BCK80571.1"/>
    </source>
</evidence>
<keyword evidence="2" id="KW-1185">Reference proteome</keyword>
<reference evidence="1" key="1">
    <citation type="submission" date="2020-09" db="EMBL/GenBank/DDBJ databases">
        <title>New species isolated from human feces.</title>
        <authorList>
            <person name="Kitahara M."/>
            <person name="Shigeno Y."/>
            <person name="Shime M."/>
            <person name="Matsumoto Y."/>
            <person name="Nakamura S."/>
            <person name="Motooka D."/>
            <person name="Fukuoka S."/>
            <person name="Nishikawa H."/>
            <person name="Benno Y."/>
        </authorList>
    </citation>
    <scope>NUCLEOTIDE SEQUENCE</scope>
    <source>
        <strain evidence="1">MM50</strain>
    </source>
</reference>
<accession>A0A810Q557</accession>
<proteinExistence type="predicted"/>
<dbReference type="KEGG" id="vcop:MM50RIKEN_03340"/>
<dbReference type="EMBL" id="AP023418">
    <property type="protein sequence ID" value="BCK80571.1"/>
    <property type="molecule type" value="Genomic_DNA"/>
</dbReference>
<evidence type="ECO:0008006" key="3">
    <source>
        <dbReference type="Google" id="ProtNLM"/>
    </source>
</evidence>
<dbReference type="AlphaFoldDB" id="A0A810Q557"/>